<gene>
    <name evidence="1" type="ORF">TNCV_4001191</name>
</gene>
<organism evidence="1 2">
    <name type="scientific">Trichonephila clavipes</name>
    <name type="common">Golden silk orbweaver</name>
    <name type="synonym">Nephila clavipes</name>
    <dbReference type="NCBI Taxonomy" id="2585209"/>
    <lineage>
        <taxon>Eukaryota</taxon>
        <taxon>Metazoa</taxon>
        <taxon>Ecdysozoa</taxon>
        <taxon>Arthropoda</taxon>
        <taxon>Chelicerata</taxon>
        <taxon>Arachnida</taxon>
        <taxon>Araneae</taxon>
        <taxon>Araneomorphae</taxon>
        <taxon>Entelegynae</taxon>
        <taxon>Araneoidea</taxon>
        <taxon>Nephilidae</taxon>
        <taxon>Trichonephila</taxon>
    </lineage>
</organism>
<comment type="caution">
    <text evidence="1">The sequence shown here is derived from an EMBL/GenBank/DDBJ whole genome shotgun (WGS) entry which is preliminary data.</text>
</comment>
<protein>
    <submittedName>
        <fullName evidence="1">Uncharacterized protein</fullName>
    </submittedName>
</protein>
<sequence>MFEQGYHKFWLQKQIPILYPALSVIVQKLWTAFPSSYLEERGFSADLKLITKKRKKERNRQEISALLDLRLLLINI</sequence>
<dbReference type="Proteomes" id="UP000887159">
    <property type="component" value="Unassembled WGS sequence"/>
</dbReference>
<accession>A0A8X6RQA1</accession>
<name>A0A8X6RQA1_TRICX</name>
<dbReference type="AlphaFoldDB" id="A0A8X6RQA1"/>
<dbReference type="EMBL" id="BMAU01021202">
    <property type="protein sequence ID" value="GFX98350.1"/>
    <property type="molecule type" value="Genomic_DNA"/>
</dbReference>
<reference evidence="1" key="1">
    <citation type="submission" date="2020-08" db="EMBL/GenBank/DDBJ databases">
        <title>Multicomponent nature underlies the extraordinary mechanical properties of spider dragline silk.</title>
        <authorList>
            <person name="Kono N."/>
            <person name="Nakamura H."/>
            <person name="Mori M."/>
            <person name="Yoshida Y."/>
            <person name="Ohtoshi R."/>
            <person name="Malay A.D."/>
            <person name="Moran D.A.P."/>
            <person name="Tomita M."/>
            <person name="Numata K."/>
            <person name="Arakawa K."/>
        </authorList>
    </citation>
    <scope>NUCLEOTIDE SEQUENCE</scope>
</reference>
<keyword evidence="2" id="KW-1185">Reference proteome</keyword>
<proteinExistence type="predicted"/>
<evidence type="ECO:0000313" key="1">
    <source>
        <dbReference type="EMBL" id="GFX98350.1"/>
    </source>
</evidence>
<evidence type="ECO:0000313" key="2">
    <source>
        <dbReference type="Proteomes" id="UP000887159"/>
    </source>
</evidence>